<reference evidence="1 2" key="1">
    <citation type="submission" date="2021-10" db="EMBL/GenBank/DDBJ databases">
        <title>Alishewanella koreense sp. nov. isolated from seawater of southwestern coast in South Korea and the proposal for the reclassification of Rheinheimera perlucida and Rheinheimera tuosuensis as Arsukibacterium perlucida and Arsukibacterium tuosuensis.</title>
        <authorList>
            <person name="Kim K.H."/>
            <person name="Ruan W."/>
            <person name="Kim K.R."/>
            <person name="Baek J.H."/>
            <person name="Jeon C.O."/>
        </authorList>
    </citation>
    <scope>NUCLEOTIDE SEQUENCE [LARGE SCALE GENOMIC DNA]</scope>
    <source>
        <strain evidence="1 2">16-MA</strain>
    </source>
</reference>
<keyword evidence="2" id="KW-1185">Reference proteome</keyword>
<comment type="caution">
    <text evidence="1">The sequence shown here is derived from an EMBL/GenBank/DDBJ whole genome shotgun (WGS) entry which is preliminary data.</text>
</comment>
<protein>
    <recommendedName>
        <fullName evidence="3">Anti-sigma factor</fullName>
    </recommendedName>
</protein>
<organism evidence="1 2">
    <name type="scientific">Alishewanella maricola</name>
    <dbReference type="NCBI Taxonomy" id="2795740"/>
    <lineage>
        <taxon>Bacteria</taxon>
        <taxon>Pseudomonadati</taxon>
        <taxon>Pseudomonadota</taxon>
        <taxon>Gammaproteobacteria</taxon>
        <taxon>Alteromonadales</taxon>
        <taxon>Alteromonadaceae</taxon>
        <taxon>Alishewanella</taxon>
    </lineage>
</organism>
<dbReference type="EMBL" id="JAEINI020000006">
    <property type="protein sequence ID" value="MCB5227313.1"/>
    <property type="molecule type" value="Genomic_DNA"/>
</dbReference>
<proteinExistence type="predicted"/>
<evidence type="ECO:0000313" key="1">
    <source>
        <dbReference type="EMBL" id="MCB5227313.1"/>
    </source>
</evidence>
<name>A0ABS8C4Q3_9ALTE</name>
<gene>
    <name evidence="1" type="ORF">JAO78_010855</name>
</gene>
<evidence type="ECO:0008006" key="3">
    <source>
        <dbReference type="Google" id="ProtNLM"/>
    </source>
</evidence>
<dbReference type="RefSeq" id="WP_226751374.1">
    <property type="nucleotide sequence ID" value="NZ_JAEINI020000006.1"/>
</dbReference>
<evidence type="ECO:0000313" key="2">
    <source>
        <dbReference type="Proteomes" id="UP000633814"/>
    </source>
</evidence>
<accession>A0ABS8C4Q3</accession>
<dbReference type="Proteomes" id="UP000633814">
    <property type="component" value="Unassembled WGS sequence"/>
</dbReference>
<sequence length="241" mass="26410">MKITDEQLSAFLDAALPEAEMQQVREQLALNDDLVARLADLAMVDPILQQHYSEIEQRPVPAALLALLAENDAPTAANDSKPNNVVSMSRWRQVEQHWQRYAAAVACVALFGGYGISQLNNPEPGSMLAIQPAVQQHLSCSASGQTYQIAEQQLTPQLSFVNQHGEFCRQYSLQSVSERSENIACQQQGQWQLKASIASLPVMVQTGYQTASGGSALDAMLDQFMVGPALTLAEEQQRLQP</sequence>